<dbReference type="FunFam" id="3.40.50.720:FF:000009">
    <property type="entry name" value="Fatty oxidation complex, alpha subunit"/>
    <property type="match status" value="1"/>
</dbReference>
<dbReference type="SUPFAM" id="SSF48179">
    <property type="entry name" value="6-phosphogluconate dehydrogenase C-terminal domain-like"/>
    <property type="match status" value="2"/>
</dbReference>
<dbReference type="Gene3D" id="3.40.50.720">
    <property type="entry name" value="NAD(P)-binding Rossmann-like Domain"/>
    <property type="match status" value="1"/>
</dbReference>
<evidence type="ECO:0000259" key="2">
    <source>
        <dbReference type="Pfam" id="PF00725"/>
    </source>
</evidence>
<dbReference type="InterPro" id="IPR006176">
    <property type="entry name" value="3-OHacyl-CoA_DH_NAD-bd"/>
</dbReference>
<dbReference type="OrthoDB" id="5287258at2"/>
<protein>
    <submittedName>
        <fullName evidence="4">3-hydroxyadipyl-CoA dehydrogenase</fullName>
        <ecNumber evidence="4">1.1.1.-</ecNumber>
    </submittedName>
</protein>
<feature type="domain" description="3-hydroxyacyl-CoA dehydrogenase NAD binding" evidence="3">
    <location>
        <begin position="11"/>
        <end position="188"/>
    </location>
</feature>
<evidence type="ECO:0000256" key="1">
    <source>
        <dbReference type="ARBA" id="ARBA00023002"/>
    </source>
</evidence>
<dbReference type="RefSeq" id="WP_126979819.1">
    <property type="nucleotide sequence ID" value="NZ_CAWUGC010000001.1"/>
</dbReference>
<evidence type="ECO:0000313" key="4">
    <source>
        <dbReference type="EMBL" id="RUS66814.1"/>
    </source>
</evidence>
<gene>
    <name evidence="4" type="primary">paaH</name>
    <name evidence="4" type="ORF">CUZ56_01607</name>
</gene>
<dbReference type="Pfam" id="PF02737">
    <property type="entry name" value="3HCDH_N"/>
    <property type="match status" value="1"/>
</dbReference>
<reference evidence="4 5" key="1">
    <citation type="submission" date="2018-01" db="EMBL/GenBank/DDBJ databases">
        <title>Saezia sanguinis gen. nov., sp. nov., in the order Burkholderiales isolated from human blood.</title>
        <authorList>
            <person name="Medina-Pascual M.J."/>
            <person name="Valdezate S."/>
            <person name="Monzon S."/>
            <person name="Cuesta I."/>
            <person name="Carrasco G."/>
            <person name="Villalon P."/>
            <person name="Saez-Nieto J.A."/>
        </authorList>
    </citation>
    <scope>NUCLEOTIDE SEQUENCE [LARGE SCALE GENOMIC DNA]</scope>
    <source>
        <strain evidence="4 5">CNM695-12</strain>
    </source>
</reference>
<feature type="domain" description="3-hydroxyacyl-CoA dehydrogenase C-terminal" evidence="2">
    <location>
        <begin position="191"/>
        <end position="288"/>
    </location>
</feature>
<dbReference type="SUPFAM" id="SSF51735">
    <property type="entry name" value="NAD(P)-binding Rossmann-fold domains"/>
    <property type="match status" value="1"/>
</dbReference>
<dbReference type="Proteomes" id="UP000286947">
    <property type="component" value="Unassembled WGS sequence"/>
</dbReference>
<dbReference type="Pfam" id="PF00725">
    <property type="entry name" value="3HCDH"/>
    <property type="match status" value="2"/>
</dbReference>
<keyword evidence="1 4" id="KW-0560">Oxidoreductase</keyword>
<organism evidence="4 5">
    <name type="scientific">Saezia sanguinis</name>
    <dbReference type="NCBI Taxonomy" id="1965230"/>
    <lineage>
        <taxon>Bacteria</taxon>
        <taxon>Pseudomonadati</taxon>
        <taxon>Pseudomonadota</taxon>
        <taxon>Betaproteobacteria</taxon>
        <taxon>Burkholderiales</taxon>
        <taxon>Saeziaceae</taxon>
        <taxon>Saezia</taxon>
    </lineage>
</organism>
<dbReference type="InterPro" id="IPR013328">
    <property type="entry name" value="6PGD_dom2"/>
</dbReference>
<dbReference type="InterPro" id="IPR036291">
    <property type="entry name" value="NAD(P)-bd_dom_sf"/>
</dbReference>
<dbReference type="InterPro" id="IPR006108">
    <property type="entry name" value="3HC_DH_C"/>
</dbReference>
<keyword evidence="5" id="KW-1185">Reference proteome</keyword>
<dbReference type="GO" id="GO:0006631">
    <property type="term" value="P:fatty acid metabolic process"/>
    <property type="evidence" value="ECO:0007669"/>
    <property type="project" value="InterPro"/>
</dbReference>
<dbReference type="GO" id="GO:0070403">
    <property type="term" value="F:NAD+ binding"/>
    <property type="evidence" value="ECO:0007669"/>
    <property type="project" value="InterPro"/>
</dbReference>
<comment type="caution">
    <text evidence="4">The sequence shown here is derived from an EMBL/GenBank/DDBJ whole genome shotgun (WGS) entry which is preliminary data.</text>
</comment>
<dbReference type="GO" id="GO:0016616">
    <property type="term" value="F:oxidoreductase activity, acting on the CH-OH group of donors, NAD or NADP as acceptor"/>
    <property type="evidence" value="ECO:0007669"/>
    <property type="project" value="InterPro"/>
</dbReference>
<dbReference type="NCBIfam" id="NF006124">
    <property type="entry name" value="PRK08268.1"/>
    <property type="match status" value="1"/>
</dbReference>
<dbReference type="Gene3D" id="1.10.1040.10">
    <property type="entry name" value="N-(1-d-carboxylethyl)-l-norvaline Dehydrogenase, domain 2"/>
    <property type="match status" value="2"/>
</dbReference>
<feature type="domain" description="3-hydroxyacyl-CoA dehydrogenase C-terminal" evidence="2">
    <location>
        <begin position="415"/>
        <end position="495"/>
    </location>
</feature>
<dbReference type="EC" id="1.1.1.-" evidence="4"/>
<sequence length="506" mass="54336">MNDSSKTPDVLGVVGAGLMGRGIAQIAAQGGIEVKLYDNRPGGGEEAREAIVAMLGKLAAKGKMTEADLAAASARLQVAATLNDLAPCTVVVEAIVENLDVKRELFTQLEAIVSEKCILATNTSSLSVTAIAAACKHSNRVAGFHFFSPVPLMKIVEIISGPLTDGWVADKLIQMAKAMGHTPVRASDTPGFIVNHAGRGYLTESLRILGESIAPYPEVDRILRQSAGFRMGPFELLDLTGLDVSQPVMESIYNQFYQEPRFRPSPLARLRQAAGLLGRKTKRGFYVYTEGQKQEIPAPAVPARNDMSVWLSANDAKAFPAVAELLGTLGIKRDQAERPGDKSICLVLPVGQDVTTVALAQGLDPERTVGLDPLFLNKQRTLMTNPKTSPAVRDAAHAMFHTEEVPVSVIHDSAGFVCQRVVATIVNIGCDIAQQSIATPEDIDKAVTLGLGYPKGPLAMGDALGAATVLKILDNLFDFYRDPRYRPSPWLKRRAMLGMSLLTPDS</sequence>
<dbReference type="AlphaFoldDB" id="A0A433SDV3"/>
<dbReference type="InterPro" id="IPR008927">
    <property type="entry name" value="6-PGluconate_DH-like_C_sf"/>
</dbReference>
<proteinExistence type="predicted"/>
<dbReference type="PANTHER" id="PTHR48075:SF5">
    <property type="entry name" value="3-HYDROXYBUTYRYL-COA DEHYDROGENASE"/>
    <property type="match status" value="1"/>
</dbReference>
<dbReference type="PANTHER" id="PTHR48075">
    <property type="entry name" value="3-HYDROXYACYL-COA DEHYDROGENASE FAMILY PROTEIN"/>
    <property type="match status" value="1"/>
</dbReference>
<name>A0A433SDV3_9BURK</name>
<accession>A0A433SDV3</accession>
<dbReference type="EMBL" id="PQSP01000003">
    <property type="protein sequence ID" value="RUS66814.1"/>
    <property type="molecule type" value="Genomic_DNA"/>
</dbReference>
<evidence type="ECO:0000313" key="5">
    <source>
        <dbReference type="Proteomes" id="UP000286947"/>
    </source>
</evidence>
<evidence type="ECO:0000259" key="3">
    <source>
        <dbReference type="Pfam" id="PF02737"/>
    </source>
</evidence>